<gene>
    <name evidence="1" type="ORF">CY0110_18997</name>
</gene>
<reference evidence="1 2" key="1">
    <citation type="submission" date="2007-03" db="EMBL/GenBank/DDBJ databases">
        <authorList>
            <person name="Stal L."/>
            <person name="Ferriera S."/>
            <person name="Johnson J."/>
            <person name="Kravitz S."/>
            <person name="Beeson K."/>
            <person name="Sutton G."/>
            <person name="Rogers Y.-H."/>
            <person name="Friedman R."/>
            <person name="Frazier M."/>
            <person name="Venter J.C."/>
        </authorList>
    </citation>
    <scope>NUCLEOTIDE SEQUENCE [LARGE SCALE GENOMIC DNA]</scope>
    <source>
        <strain evidence="1 2">CCY0110</strain>
    </source>
</reference>
<keyword evidence="2" id="KW-1185">Reference proteome</keyword>
<sequence length="62" mass="6832">MSWNLIMVKRRSPMMVCLGTSQIKCSVFNCNCFSSAVASIFPVNSNFCSRVLYLPSSAETSS</sequence>
<protein>
    <submittedName>
        <fullName evidence="1">Uncharacterized protein</fullName>
    </submittedName>
</protein>
<proteinExistence type="predicted"/>
<name>A3IJD1_9CHRO</name>
<evidence type="ECO:0000313" key="2">
    <source>
        <dbReference type="Proteomes" id="UP000003781"/>
    </source>
</evidence>
<dbReference type="EMBL" id="AAXW01000002">
    <property type="protein sequence ID" value="EAZ93913.1"/>
    <property type="molecule type" value="Genomic_DNA"/>
</dbReference>
<organism evidence="1 2">
    <name type="scientific">Crocosphaera chwakensis CCY0110</name>
    <dbReference type="NCBI Taxonomy" id="391612"/>
    <lineage>
        <taxon>Bacteria</taxon>
        <taxon>Bacillati</taxon>
        <taxon>Cyanobacteriota</taxon>
        <taxon>Cyanophyceae</taxon>
        <taxon>Oscillatoriophycideae</taxon>
        <taxon>Chroococcales</taxon>
        <taxon>Aphanothecaceae</taxon>
        <taxon>Crocosphaera</taxon>
        <taxon>Crocosphaera chwakensis</taxon>
    </lineage>
</organism>
<dbReference type="AlphaFoldDB" id="A3IJD1"/>
<dbReference type="Proteomes" id="UP000003781">
    <property type="component" value="Unassembled WGS sequence"/>
</dbReference>
<evidence type="ECO:0000313" key="1">
    <source>
        <dbReference type="EMBL" id="EAZ93913.1"/>
    </source>
</evidence>
<accession>A3IJD1</accession>
<comment type="caution">
    <text evidence="1">The sequence shown here is derived from an EMBL/GenBank/DDBJ whole genome shotgun (WGS) entry which is preliminary data.</text>
</comment>